<reference evidence="1" key="2">
    <citation type="submission" date="2018-08" db="UniProtKB">
        <authorList>
            <consortium name="EnsemblPlants"/>
        </authorList>
    </citation>
    <scope>IDENTIFICATION</scope>
    <source>
        <strain evidence="1">Yugu1</strain>
    </source>
</reference>
<dbReference type="EMBL" id="AGNK02002302">
    <property type="status" value="NOT_ANNOTATED_CDS"/>
    <property type="molecule type" value="Genomic_DNA"/>
</dbReference>
<keyword evidence="2" id="KW-1185">Reference proteome</keyword>
<dbReference type="InParanoid" id="K3Y4I6"/>
<proteinExistence type="predicted"/>
<protein>
    <submittedName>
        <fullName evidence="1">Uncharacterized protein</fullName>
    </submittedName>
</protein>
<reference evidence="2" key="1">
    <citation type="journal article" date="2012" name="Nat. Biotechnol.">
        <title>Reference genome sequence of the model plant Setaria.</title>
        <authorList>
            <person name="Bennetzen J.L."/>
            <person name="Schmutz J."/>
            <person name="Wang H."/>
            <person name="Percifield R."/>
            <person name="Hawkins J."/>
            <person name="Pontaroli A.C."/>
            <person name="Estep M."/>
            <person name="Feng L."/>
            <person name="Vaughn J.N."/>
            <person name="Grimwood J."/>
            <person name="Jenkins J."/>
            <person name="Barry K."/>
            <person name="Lindquist E."/>
            <person name="Hellsten U."/>
            <person name="Deshpande S."/>
            <person name="Wang X."/>
            <person name="Wu X."/>
            <person name="Mitros T."/>
            <person name="Triplett J."/>
            <person name="Yang X."/>
            <person name="Ye C.Y."/>
            <person name="Mauro-Herrera M."/>
            <person name="Wang L."/>
            <person name="Li P."/>
            <person name="Sharma M."/>
            <person name="Sharma R."/>
            <person name="Ronald P.C."/>
            <person name="Panaud O."/>
            <person name="Kellogg E.A."/>
            <person name="Brutnell T.P."/>
            <person name="Doust A.N."/>
            <person name="Tuskan G.A."/>
            <person name="Rokhsar D."/>
            <person name="Devos K.M."/>
        </authorList>
    </citation>
    <scope>NUCLEOTIDE SEQUENCE [LARGE SCALE GENOMIC DNA]</scope>
    <source>
        <strain evidence="2">cv. Yugu1</strain>
    </source>
</reference>
<dbReference type="EnsemblPlants" id="KQL10011">
    <property type="protein sequence ID" value="KQL10011"/>
    <property type="gene ID" value="SETIT_009124mg"/>
</dbReference>
<accession>K3Y4I6</accession>
<evidence type="ECO:0000313" key="2">
    <source>
        <dbReference type="Proteomes" id="UP000004995"/>
    </source>
</evidence>
<sequence length="31" mass="3546">MPIPNSEAQYLHPNATLSLCQFIFPPSWLTE</sequence>
<organism evidence="1 2">
    <name type="scientific">Setaria italica</name>
    <name type="common">Foxtail millet</name>
    <name type="synonym">Panicum italicum</name>
    <dbReference type="NCBI Taxonomy" id="4555"/>
    <lineage>
        <taxon>Eukaryota</taxon>
        <taxon>Viridiplantae</taxon>
        <taxon>Streptophyta</taxon>
        <taxon>Embryophyta</taxon>
        <taxon>Tracheophyta</taxon>
        <taxon>Spermatophyta</taxon>
        <taxon>Magnoliopsida</taxon>
        <taxon>Liliopsida</taxon>
        <taxon>Poales</taxon>
        <taxon>Poaceae</taxon>
        <taxon>PACMAD clade</taxon>
        <taxon>Panicoideae</taxon>
        <taxon>Panicodae</taxon>
        <taxon>Paniceae</taxon>
        <taxon>Cenchrinae</taxon>
        <taxon>Setaria</taxon>
    </lineage>
</organism>
<dbReference type="HOGENOM" id="CLU_3400092_0_0_1"/>
<dbReference type="Gramene" id="KQL10011">
    <property type="protein sequence ID" value="KQL10011"/>
    <property type="gene ID" value="SETIT_009124mg"/>
</dbReference>
<dbReference type="AlphaFoldDB" id="K3Y4I6"/>
<name>K3Y4I6_SETIT</name>
<dbReference type="Proteomes" id="UP000004995">
    <property type="component" value="Unassembled WGS sequence"/>
</dbReference>
<evidence type="ECO:0000313" key="1">
    <source>
        <dbReference type="EnsemblPlants" id="KQL10011"/>
    </source>
</evidence>